<accession>A0A1T4U064</accession>
<keyword evidence="2" id="KW-0805">Transcription regulation</keyword>
<keyword evidence="7" id="KW-1185">Reference proteome</keyword>
<keyword evidence="4" id="KW-0804">Transcription</keyword>
<dbReference type="InterPro" id="IPR010982">
    <property type="entry name" value="Lambda_DNA-bd_dom_sf"/>
</dbReference>
<dbReference type="Gene3D" id="1.10.260.40">
    <property type="entry name" value="lambda repressor-like DNA-binding domains"/>
    <property type="match status" value="1"/>
</dbReference>
<dbReference type="InterPro" id="IPR028082">
    <property type="entry name" value="Peripla_BP_I"/>
</dbReference>
<evidence type="ECO:0000259" key="5">
    <source>
        <dbReference type="PROSITE" id="PS50932"/>
    </source>
</evidence>
<dbReference type="SMART" id="SM00354">
    <property type="entry name" value="HTH_LACI"/>
    <property type="match status" value="1"/>
</dbReference>
<dbReference type="Pfam" id="PF00356">
    <property type="entry name" value="LacI"/>
    <property type="match status" value="1"/>
</dbReference>
<dbReference type="InterPro" id="IPR000843">
    <property type="entry name" value="HTH_LacI"/>
</dbReference>
<organism evidence="6 7">
    <name type="scientific">Enterovibrio nigricans DSM 22720</name>
    <dbReference type="NCBI Taxonomy" id="1121868"/>
    <lineage>
        <taxon>Bacteria</taxon>
        <taxon>Pseudomonadati</taxon>
        <taxon>Pseudomonadota</taxon>
        <taxon>Gammaproteobacteria</taxon>
        <taxon>Vibrionales</taxon>
        <taxon>Vibrionaceae</taxon>
        <taxon>Enterovibrio</taxon>
    </lineage>
</organism>
<gene>
    <name evidence="6" type="ORF">SAMN02745132_00449</name>
</gene>
<dbReference type="GO" id="GO:0000976">
    <property type="term" value="F:transcription cis-regulatory region binding"/>
    <property type="evidence" value="ECO:0007669"/>
    <property type="project" value="TreeGrafter"/>
</dbReference>
<dbReference type="GO" id="GO:0003700">
    <property type="term" value="F:DNA-binding transcription factor activity"/>
    <property type="evidence" value="ECO:0007669"/>
    <property type="project" value="TreeGrafter"/>
</dbReference>
<dbReference type="AlphaFoldDB" id="A0A1T4U064"/>
<dbReference type="PROSITE" id="PS50932">
    <property type="entry name" value="HTH_LACI_2"/>
    <property type="match status" value="1"/>
</dbReference>
<keyword evidence="1" id="KW-0678">Repressor</keyword>
<feature type="domain" description="HTH lacI-type" evidence="5">
    <location>
        <begin position="14"/>
        <end position="68"/>
    </location>
</feature>
<sequence>MNIKDGKDFPQKRVTMVDVAKVAGVSKSTVSLVLNGSKSISEEKQQRVNEACKALGYVYNGGAASLRGGRSKIVAVLSNNLTSPYFSQIIKGLEPHLDNLGFIPIIMDVNESLERQNQFVQALRGHNVAAIIITPAPETDSRWIDDIVSTGLPIISIMREVENFSSPAVMAENRLGTYLATRSLMQ</sequence>
<dbReference type="Pfam" id="PF00532">
    <property type="entry name" value="Peripla_BP_1"/>
    <property type="match status" value="1"/>
</dbReference>
<dbReference type="PANTHER" id="PTHR30146">
    <property type="entry name" value="LACI-RELATED TRANSCRIPTIONAL REPRESSOR"/>
    <property type="match status" value="1"/>
</dbReference>
<keyword evidence="3" id="KW-0238">DNA-binding</keyword>
<dbReference type="Gene3D" id="3.40.50.2300">
    <property type="match status" value="1"/>
</dbReference>
<dbReference type="Proteomes" id="UP000190162">
    <property type="component" value="Unassembled WGS sequence"/>
</dbReference>
<evidence type="ECO:0000256" key="1">
    <source>
        <dbReference type="ARBA" id="ARBA00022491"/>
    </source>
</evidence>
<dbReference type="InterPro" id="IPR001761">
    <property type="entry name" value="Peripla_BP/Lac1_sug-bd_dom"/>
</dbReference>
<dbReference type="SUPFAM" id="SSF47413">
    <property type="entry name" value="lambda repressor-like DNA-binding domains"/>
    <property type="match status" value="1"/>
</dbReference>
<dbReference type="PANTHER" id="PTHR30146:SF148">
    <property type="entry name" value="HTH-TYPE TRANSCRIPTIONAL REPRESSOR PURR-RELATED"/>
    <property type="match status" value="1"/>
</dbReference>
<dbReference type="SUPFAM" id="SSF53822">
    <property type="entry name" value="Periplasmic binding protein-like I"/>
    <property type="match status" value="1"/>
</dbReference>
<evidence type="ECO:0000256" key="4">
    <source>
        <dbReference type="ARBA" id="ARBA00023163"/>
    </source>
</evidence>
<name>A0A1T4U064_9GAMM</name>
<evidence type="ECO:0000313" key="7">
    <source>
        <dbReference type="Proteomes" id="UP000190162"/>
    </source>
</evidence>
<dbReference type="EMBL" id="FUXU01000003">
    <property type="protein sequence ID" value="SKA45868.1"/>
    <property type="molecule type" value="Genomic_DNA"/>
</dbReference>
<dbReference type="PROSITE" id="PS00356">
    <property type="entry name" value="HTH_LACI_1"/>
    <property type="match status" value="1"/>
</dbReference>
<reference evidence="7" key="1">
    <citation type="submission" date="2017-02" db="EMBL/GenBank/DDBJ databases">
        <authorList>
            <person name="Varghese N."/>
            <person name="Submissions S."/>
        </authorList>
    </citation>
    <scope>NUCLEOTIDE SEQUENCE [LARGE SCALE GENOMIC DNA]</scope>
    <source>
        <strain evidence="7">DSM 22720</strain>
    </source>
</reference>
<evidence type="ECO:0000313" key="6">
    <source>
        <dbReference type="EMBL" id="SKA45868.1"/>
    </source>
</evidence>
<evidence type="ECO:0000256" key="2">
    <source>
        <dbReference type="ARBA" id="ARBA00023015"/>
    </source>
</evidence>
<evidence type="ECO:0000256" key="3">
    <source>
        <dbReference type="ARBA" id="ARBA00023125"/>
    </source>
</evidence>
<protein>
    <submittedName>
        <fullName evidence="6">Transcriptional regulator, LacI family</fullName>
    </submittedName>
</protein>
<proteinExistence type="predicted"/>
<dbReference type="PRINTS" id="PR00036">
    <property type="entry name" value="HTHLACI"/>
</dbReference>
<dbReference type="CDD" id="cd01392">
    <property type="entry name" value="HTH_LacI"/>
    <property type="match status" value="1"/>
</dbReference>